<organism evidence="11 12">
    <name type="scientific">Saltatorellus ferox</name>
    <dbReference type="NCBI Taxonomy" id="2528018"/>
    <lineage>
        <taxon>Bacteria</taxon>
        <taxon>Pseudomonadati</taxon>
        <taxon>Planctomycetota</taxon>
        <taxon>Planctomycetia</taxon>
        <taxon>Planctomycetia incertae sedis</taxon>
        <taxon>Saltatorellus</taxon>
    </lineage>
</organism>
<dbReference type="SUPFAM" id="SSF50022">
    <property type="entry name" value="ISP domain"/>
    <property type="match status" value="1"/>
</dbReference>
<evidence type="ECO:0000256" key="5">
    <source>
        <dbReference type="ARBA" id="ARBA00022989"/>
    </source>
</evidence>
<keyword evidence="3" id="KW-0001">2Fe-2S</keyword>
<keyword evidence="6" id="KW-0408">Iron</keyword>
<dbReference type="InterPro" id="IPR013130">
    <property type="entry name" value="Fe3_Rdtase_TM_dom"/>
</dbReference>
<dbReference type="GO" id="GO:0046872">
    <property type="term" value="F:metal ion binding"/>
    <property type="evidence" value="ECO:0007669"/>
    <property type="project" value="UniProtKB-KW"/>
</dbReference>
<keyword evidence="7" id="KW-0411">Iron-sulfur</keyword>
<feature type="transmembrane region" description="Helical" evidence="9">
    <location>
        <begin position="169"/>
        <end position="188"/>
    </location>
</feature>
<accession>A0A518ESC9</accession>
<dbReference type="GO" id="GO:0051537">
    <property type="term" value="F:2 iron, 2 sulfur cluster binding"/>
    <property type="evidence" value="ECO:0007669"/>
    <property type="project" value="UniProtKB-KW"/>
</dbReference>
<feature type="transmembrane region" description="Helical" evidence="9">
    <location>
        <begin position="194"/>
        <end position="214"/>
    </location>
</feature>
<dbReference type="Gene3D" id="2.102.10.10">
    <property type="entry name" value="Rieske [2Fe-2S] iron-sulphur domain"/>
    <property type="match status" value="1"/>
</dbReference>
<keyword evidence="11" id="KW-0560">Oxidoreductase</keyword>
<feature type="transmembrane region" description="Helical" evidence="9">
    <location>
        <begin position="20"/>
        <end position="40"/>
    </location>
</feature>
<keyword evidence="5 9" id="KW-1133">Transmembrane helix</keyword>
<dbReference type="Pfam" id="PF00355">
    <property type="entry name" value="Rieske"/>
    <property type="match status" value="1"/>
</dbReference>
<evidence type="ECO:0000256" key="8">
    <source>
        <dbReference type="ARBA" id="ARBA00023136"/>
    </source>
</evidence>
<reference evidence="11 12" key="1">
    <citation type="submission" date="2019-02" db="EMBL/GenBank/DDBJ databases">
        <title>Deep-cultivation of Planctomycetes and their phenomic and genomic characterization uncovers novel biology.</title>
        <authorList>
            <person name="Wiegand S."/>
            <person name="Jogler M."/>
            <person name="Boedeker C."/>
            <person name="Pinto D."/>
            <person name="Vollmers J."/>
            <person name="Rivas-Marin E."/>
            <person name="Kohn T."/>
            <person name="Peeters S.H."/>
            <person name="Heuer A."/>
            <person name="Rast P."/>
            <person name="Oberbeckmann S."/>
            <person name="Bunk B."/>
            <person name="Jeske O."/>
            <person name="Meyerdierks A."/>
            <person name="Storesund J.E."/>
            <person name="Kallscheuer N."/>
            <person name="Luecker S."/>
            <person name="Lage O.M."/>
            <person name="Pohl T."/>
            <person name="Merkel B.J."/>
            <person name="Hornburger P."/>
            <person name="Mueller R.-W."/>
            <person name="Bruemmer F."/>
            <person name="Labrenz M."/>
            <person name="Spormann A.M."/>
            <person name="Op den Camp H."/>
            <person name="Overmann J."/>
            <person name="Amann R."/>
            <person name="Jetten M.S.M."/>
            <person name="Mascher T."/>
            <person name="Medema M.H."/>
            <person name="Devos D.P."/>
            <person name="Kaster A.-K."/>
            <person name="Ovreas L."/>
            <person name="Rohde M."/>
            <person name="Galperin M.Y."/>
            <person name="Jogler C."/>
        </authorList>
    </citation>
    <scope>NUCLEOTIDE SEQUENCE [LARGE SCALE GENOMIC DNA]</scope>
    <source>
        <strain evidence="11 12">Poly30</strain>
    </source>
</reference>
<dbReference type="InterPro" id="IPR036922">
    <property type="entry name" value="Rieske_2Fe-2S_sf"/>
</dbReference>
<dbReference type="Proteomes" id="UP000320390">
    <property type="component" value="Chromosome"/>
</dbReference>
<evidence type="ECO:0000313" key="12">
    <source>
        <dbReference type="Proteomes" id="UP000320390"/>
    </source>
</evidence>
<dbReference type="GO" id="GO:0016020">
    <property type="term" value="C:membrane"/>
    <property type="evidence" value="ECO:0007669"/>
    <property type="project" value="UniProtKB-SubCell"/>
</dbReference>
<proteinExistence type="predicted"/>
<evidence type="ECO:0000256" key="6">
    <source>
        <dbReference type="ARBA" id="ARBA00023004"/>
    </source>
</evidence>
<keyword evidence="8 9" id="KW-0472">Membrane</keyword>
<evidence type="ECO:0000256" key="4">
    <source>
        <dbReference type="ARBA" id="ARBA00022723"/>
    </source>
</evidence>
<keyword evidence="2 9" id="KW-0812">Transmembrane</keyword>
<evidence type="ECO:0000256" key="1">
    <source>
        <dbReference type="ARBA" id="ARBA00004141"/>
    </source>
</evidence>
<gene>
    <name evidence="11" type="primary">andAb</name>
    <name evidence="11" type="ORF">Poly30_25190</name>
</gene>
<evidence type="ECO:0000256" key="9">
    <source>
        <dbReference type="SAM" id="Phobius"/>
    </source>
</evidence>
<name>A0A518ESC9_9BACT</name>
<dbReference type="GO" id="GO:0051213">
    <property type="term" value="F:dioxygenase activity"/>
    <property type="evidence" value="ECO:0007669"/>
    <property type="project" value="UniProtKB-KW"/>
</dbReference>
<feature type="transmembrane region" description="Helical" evidence="9">
    <location>
        <begin position="128"/>
        <end position="149"/>
    </location>
</feature>
<dbReference type="EMBL" id="CP036434">
    <property type="protein sequence ID" value="QDV07000.1"/>
    <property type="molecule type" value="Genomic_DNA"/>
</dbReference>
<keyword evidence="12" id="KW-1185">Reference proteome</keyword>
<evidence type="ECO:0000256" key="7">
    <source>
        <dbReference type="ARBA" id="ARBA00023014"/>
    </source>
</evidence>
<keyword evidence="11" id="KW-0223">Dioxygenase</keyword>
<feature type="domain" description="Rieske" evidence="10">
    <location>
        <begin position="235"/>
        <end position="329"/>
    </location>
</feature>
<feature type="transmembrane region" description="Helical" evidence="9">
    <location>
        <begin position="52"/>
        <end position="73"/>
    </location>
</feature>
<evidence type="ECO:0000313" key="11">
    <source>
        <dbReference type="EMBL" id="QDV07000.1"/>
    </source>
</evidence>
<dbReference type="OrthoDB" id="9795104at2"/>
<sequence>MGHSYQAVQWNPNKKRYDALLLVSVVLYLGVFLGVGFVWFPEATAETLLLRALGTAGFLALHVILCIGPLARLDRRWLPLLYNRRHLGVTMATLGLLHGGLALLQFHGFGDVSAFESLFTSNPRWGSLAQFPFQPLGAAALVILVLMAATSHDFWLANLTAPVWKALHMLVYVAYGLLVMHVALGALQVESSPIPLVLLGVGILTVGGLQVLAARKDRQVDGEIGVSPGSDTGWIDVCAIGEIEDGRARLVLASGERIAIFRDGDRYSALSAVCQHQNGPLGEGRIVDGLAVCPWHGFQYRPKCGRSPEPFQEVVPTFPLKIVEERLWLDPTPLPLGDESGSTSGGGIRA</sequence>
<protein>
    <submittedName>
        <fullName evidence="11">Anthranilate 1,2-dioxygenase ferredoxin subunit</fullName>
    </submittedName>
</protein>
<dbReference type="Pfam" id="PF01794">
    <property type="entry name" value="Ferric_reduct"/>
    <property type="match status" value="1"/>
</dbReference>
<dbReference type="InterPro" id="IPR017941">
    <property type="entry name" value="Rieske_2Fe-2S"/>
</dbReference>
<comment type="subcellular location">
    <subcellularLocation>
        <location evidence="1">Membrane</location>
        <topology evidence="1">Multi-pass membrane protein</topology>
    </subcellularLocation>
</comment>
<keyword evidence="4" id="KW-0479">Metal-binding</keyword>
<feature type="transmembrane region" description="Helical" evidence="9">
    <location>
        <begin position="85"/>
        <end position="108"/>
    </location>
</feature>
<evidence type="ECO:0000259" key="10">
    <source>
        <dbReference type="PROSITE" id="PS51296"/>
    </source>
</evidence>
<evidence type="ECO:0000256" key="2">
    <source>
        <dbReference type="ARBA" id="ARBA00022692"/>
    </source>
</evidence>
<dbReference type="RefSeq" id="WP_145197685.1">
    <property type="nucleotide sequence ID" value="NZ_CP036434.1"/>
</dbReference>
<dbReference type="AlphaFoldDB" id="A0A518ESC9"/>
<dbReference type="PROSITE" id="PS51296">
    <property type="entry name" value="RIESKE"/>
    <property type="match status" value="1"/>
</dbReference>
<evidence type="ECO:0000256" key="3">
    <source>
        <dbReference type="ARBA" id="ARBA00022714"/>
    </source>
</evidence>